<dbReference type="Proteomes" id="UP000606786">
    <property type="component" value="Unassembled WGS sequence"/>
</dbReference>
<protein>
    <submittedName>
        <fullName evidence="1">(Mediterranean fruit fly) hypothetical protein</fullName>
    </submittedName>
</protein>
<reference evidence="1" key="1">
    <citation type="submission" date="2020-11" db="EMBL/GenBank/DDBJ databases">
        <authorList>
            <person name="Whitehead M."/>
        </authorList>
    </citation>
    <scope>NUCLEOTIDE SEQUENCE</scope>
    <source>
        <strain evidence="1">EGII</strain>
    </source>
</reference>
<evidence type="ECO:0000313" key="2">
    <source>
        <dbReference type="Proteomes" id="UP000606786"/>
    </source>
</evidence>
<sequence length="136" mass="15553">MFSCCVCFADVALTVDVGVVPLTACTHIIYNNFVPTNTYIHKYMYCMVALVYAEPTADFSSTPMKNSSLYCTACNTQAQLSTSHLCMCVCKFSFTYIHMYTFSHAYVCTFEAKLIYTFPRHKFSLDFHTPHLFFCL</sequence>
<dbReference type="AlphaFoldDB" id="A0A811V764"/>
<comment type="caution">
    <text evidence="1">The sequence shown here is derived from an EMBL/GenBank/DDBJ whole genome shotgun (WGS) entry which is preliminary data.</text>
</comment>
<keyword evidence="2" id="KW-1185">Reference proteome</keyword>
<dbReference type="EMBL" id="CAJHJT010000056">
    <property type="protein sequence ID" value="CAD7011715.1"/>
    <property type="molecule type" value="Genomic_DNA"/>
</dbReference>
<proteinExistence type="predicted"/>
<evidence type="ECO:0000313" key="1">
    <source>
        <dbReference type="EMBL" id="CAD7011715.1"/>
    </source>
</evidence>
<name>A0A811V764_CERCA</name>
<accession>A0A811V764</accession>
<gene>
    <name evidence="1" type="ORF">CCAP1982_LOCUS19819</name>
</gene>
<organism evidence="1 2">
    <name type="scientific">Ceratitis capitata</name>
    <name type="common">Mediterranean fruit fly</name>
    <name type="synonym">Tephritis capitata</name>
    <dbReference type="NCBI Taxonomy" id="7213"/>
    <lineage>
        <taxon>Eukaryota</taxon>
        <taxon>Metazoa</taxon>
        <taxon>Ecdysozoa</taxon>
        <taxon>Arthropoda</taxon>
        <taxon>Hexapoda</taxon>
        <taxon>Insecta</taxon>
        <taxon>Pterygota</taxon>
        <taxon>Neoptera</taxon>
        <taxon>Endopterygota</taxon>
        <taxon>Diptera</taxon>
        <taxon>Brachycera</taxon>
        <taxon>Muscomorpha</taxon>
        <taxon>Tephritoidea</taxon>
        <taxon>Tephritidae</taxon>
        <taxon>Ceratitis</taxon>
        <taxon>Ceratitis</taxon>
    </lineage>
</organism>